<reference evidence="1" key="1">
    <citation type="submission" date="2018-06" db="EMBL/GenBank/DDBJ databases">
        <authorList>
            <person name="Zhirakovskaya E."/>
        </authorList>
    </citation>
    <scope>NUCLEOTIDE SEQUENCE</scope>
</reference>
<proteinExistence type="predicted"/>
<gene>
    <name evidence="1" type="ORF">MNBD_ALPHA02-728</name>
</gene>
<dbReference type="AlphaFoldDB" id="A0A3B0RKX1"/>
<protein>
    <submittedName>
        <fullName evidence="1">Uncharacterized protein</fullName>
    </submittedName>
</protein>
<dbReference type="EMBL" id="UOED01000087">
    <property type="protein sequence ID" value="VAV94154.1"/>
    <property type="molecule type" value="Genomic_DNA"/>
</dbReference>
<sequence length="136" mass="15374">MYGKLLILALSFLLAPAVAMAGGRKEEDLAKALAKYEKTGNVERCIQRSRIRTSRVIDDYNILFIMKGNKAYLNTLKHRCSRLGFEKSFSYNLSINQLCNVDIITVFDSTGGIQGPSCGLEKFVEYKKKPKEDKKE</sequence>
<name>A0A3B0RKX1_9ZZZZ</name>
<evidence type="ECO:0000313" key="1">
    <source>
        <dbReference type="EMBL" id="VAV94154.1"/>
    </source>
</evidence>
<accession>A0A3B0RKX1</accession>
<organism evidence="1">
    <name type="scientific">hydrothermal vent metagenome</name>
    <dbReference type="NCBI Taxonomy" id="652676"/>
    <lineage>
        <taxon>unclassified sequences</taxon>
        <taxon>metagenomes</taxon>
        <taxon>ecological metagenomes</taxon>
    </lineage>
</organism>